<name>A0AAU9EX70_DROMD</name>
<accession>A0AAU9EX70</accession>
<proteinExistence type="predicted"/>
<evidence type="ECO:0000256" key="1">
    <source>
        <dbReference type="SAM" id="MobiDB-lite"/>
    </source>
</evidence>
<evidence type="ECO:0000313" key="3">
    <source>
        <dbReference type="EMBL" id="BFF91473.1"/>
    </source>
</evidence>
<dbReference type="Proteomes" id="UP001500889">
    <property type="component" value="Chromosome O"/>
</dbReference>
<protein>
    <submittedName>
        <fullName evidence="3">Uncharacterized protein</fullName>
    </submittedName>
</protein>
<reference evidence="3 4" key="1">
    <citation type="submission" date="2024-02" db="EMBL/GenBank/DDBJ databases">
        <title>A chromosome-level genome assembly of Drosophila madeirensis, a fruit fly species endemic to Madeira island.</title>
        <authorList>
            <person name="Tomihara K."/>
            <person name="Llopart A."/>
            <person name="Yamamoto D."/>
        </authorList>
    </citation>
    <scope>NUCLEOTIDE SEQUENCE [LARGE SCALE GENOMIC DNA]</scope>
    <source>
        <strain evidence="3 4">RF1</strain>
    </source>
</reference>
<dbReference type="AlphaFoldDB" id="A0AAU9EX70"/>
<feature type="signal peptide" evidence="2">
    <location>
        <begin position="1"/>
        <end position="22"/>
    </location>
</feature>
<feature type="region of interest" description="Disordered" evidence="1">
    <location>
        <begin position="64"/>
        <end position="127"/>
    </location>
</feature>
<feature type="compositionally biased region" description="Basic and acidic residues" evidence="1">
    <location>
        <begin position="64"/>
        <end position="75"/>
    </location>
</feature>
<keyword evidence="4" id="KW-1185">Reference proteome</keyword>
<feature type="compositionally biased region" description="Polar residues" evidence="1">
    <location>
        <begin position="76"/>
        <end position="116"/>
    </location>
</feature>
<evidence type="ECO:0000313" key="4">
    <source>
        <dbReference type="Proteomes" id="UP001500889"/>
    </source>
</evidence>
<gene>
    <name evidence="3" type="ORF">DMAD_09744</name>
</gene>
<organism evidence="3 4">
    <name type="scientific">Drosophila madeirensis</name>
    <name type="common">Fruit fly</name>
    <dbReference type="NCBI Taxonomy" id="30013"/>
    <lineage>
        <taxon>Eukaryota</taxon>
        <taxon>Metazoa</taxon>
        <taxon>Ecdysozoa</taxon>
        <taxon>Arthropoda</taxon>
        <taxon>Hexapoda</taxon>
        <taxon>Insecta</taxon>
        <taxon>Pterygota</taxon>
        <taxon>Neoptera</taxon>
        <taxon>Endopterygota</taxon>
        <taxon>Diptera</taxon>
        <taxon>Brachycera</taxon>
        <taxon>Muscomorpha</taxon>
        <taxon>Ephydroidea</taxon>
        <taxon>Drosophilidae</taxon>
        <taxon>Drosophila</taxon>
        <taxon>Sophophora</taxon>
    </lineage>
</organism>
<feature type="chain" id="PRO_5043493715" evidence="2">
    <location>
        <begin position="23"/>
        <end position="134"/>
    </location>
</feature>
<keyword evidence="2" id="KW-0732">Signal</keyword>
<feature type="compositionally biased region" description="Polar residues" evidence="1">
    <location>
        <begin position="30"/>
        <end position="43"/>
    </location>
</feature>
<dbReference type="EMBL" id="AP029263">
    <property type="protein sequence ID" value="BFF91473.1"/>
    <property type="molecule type" value="Genomic_DNA"/>
</dbReference>
<sequence>MQSNMLAHLLFLSIFVCLGIYAQPVKTTTSKITPIQDQETTESPVPKDLNKNGIKYIQIKKLSDNEKAKTSEKSTTHTSVPKGTTQQNSIEPNITEESTPFATESTTEGPGDSQRNPDAIGPRLSATLLKILTK</sequence>
<feature type="region of interest" description="Disordered" evidence="1">
    <location>
        <begin position="30"/>
        <end position="52"/>
    </location>
</feature>
<evidence type="ECO:0000256" key="2">
    <source>
        <dbReference type="SAM" id="SignalP"/>
    </source>
</evidence>